<comment type="caution">
    <text evidence="11">The sequence shown here is derived from an EMBL/GenBank/DDBJ whole genome shotgun (WGS) entry which is preliminary data.</text>
</comment>
<dbReference type="Proteomes" id="UP000645676">
    <property type="component" value="Unassembled WGS sequence"/>
</dbReference>
<feature type="domain" description="PPIase FKBP-type" evidence="10">
    <location>
        <begin position="5"/>
        <end position="92"/>
    </location>
</feature>
<evidence type="ECO:0000256" key="7">
    <source>
        <dbReference type="ARBA" id="ARBA00023235"/>
    </source>
</evidence>
<evidence type="ECO:0000313" key="12">
    <source>
        <dbReference type="Proteomes" id="UP000645676"/>
    </source>
</evidence>
<keyword evidence="7 8" id="KW-0413">Isomerase</keyword>
<organism evidence="11 12">
    <name type="scientific">Methanocaldococcus jannaschii</name>
    <dbReference type="NCBI Taxonomy" id="2190"/>
    <lineage>
        <taxon>Archaea</taxon>
        <taxon>Methanobacteriati</taxon>
        <taxon>Methanobacteriota</taxon>
        <taxon>Methanomada group</taxon>
        <taxon>Methanococci</taxon>
        <taxon>Methanococcales</taxon>
        <taxon>Methanocaldococcaceae</taxon>
        <taxon>Methanocaldococcus</taxon>
    </lineage>
</organism>
<dbReference type="GO" id="GO:0005737">
    <property type="term" value="C:cytoplasm"/>
    <property type="evidence" value="ECO:0007669"/>
    <property type="project" value="UniProtKB-SubCell"/>
</dbReference>
<dbReference type="Pfam" id="PF00254">
    <property type="entry name" value="FKBP_C"/>
    <property type="match status" value="1"/>
</dbReference>
<evidence type="ECO:0000256" key="3">
    <source>
        <dbReference type="ARBA" id="ARBA00006577"/>
    </source>
</evidence>
<evidence type="ECO:0000256" key="6">
    <source>
        <dbReference type="ARBA" id="ARBA00023186"/>
    </source>
</evidence>
<keyword evidence="6" id="KW-0143">Chaperone</keyword>
<evidence type="ECO:0000259" key="10">
    <source>
        <dbReference type="PROSITE" id="PS50059"/>
    </source>
</evidence>
<dbReference type="Gene3D" id="3.10.50.40">
    <property type="match status" value="1"/>
</dbReference>
<evidence type="ECO:0000256" key="1">
    <source>
        <dbReference type="ARBA" id="ARBA00000971"/>
    </source>
</evidence>
<proteinExistence type="inferred from homology"/>
<evidence type="ECO:0000313" key="11">
    <source>
        <dbReference type="EMBL" id="HII60107.1"/>
    </source>
</evidence>
<dbReference type="Gene3D" id="2.40.10.330">
    <property type="match status" value="1"/>
</dbReference>
<dbReference type="RefSeq" id="WP_064496908.1">
    <property type="nucleotide sequence ID" value="NC_000909.1"/>
</dbReference>
<dbReference type="GO" id="GO:0003755">
    <property type="term" value="F:peptidyl-prolyl cis-trans isomerase activity"/>
    <property type="evidence" value="ECO:0007669"/>
    <property type="project" value="UniProtKB-UniRule"/>
</dbReference>
<comment type="subcellular location">
    <subcellularLocation>
        <location evidence="2">Cytoplasm</location>
    </subcellularLocation>
</comment>
<comment type="similarity">
    <text evidence="3 9">Belongs to the FKBP-type PPIase family.</text>
</comment>
<reference evidence="11" key="1">
    <citation type="journal article" date="2020" name="bioRxiv">
        <title>A rank-normalized archaeal taxonomy based on genome phylogeny resolves widespread incomplete and uneven classifications.</title>
        <authorList>
            <person name="Rinke C."/>
            <person name="Chuvochina M."/>
            <person name="Mussig A.J."/>
            <person name="Chaumeil P.-A."/>
            <person name="Waite D.W."/>
            <person name="Whitman W.B."/>
            <person name="Parks D.H."/>
            <person name="Hugenholtz P."/>
        </authorList>
    </citation>
    <scope>NUCLEOTIDE SEQUENCE</scope>
    <source>
        <strain evidence="11">UBA8849</strain>
    </source>
</reference>
<gene>
    <name evidence="11" type="ORF">HA335_06035</name>
</gene>
<dbReference type="PANTHER" id="PTHR47861">
    <property type="entry name" value="FKBP-TYPE PEPTIDYL-PROLYL CIS-TRANS ISOMERASE SLYD"/>
    <property type="match status" value="1"/>
</dbReference>
<name>A0A832SWQ8_9EURY</name>
<dbReference type="EC" id="5.2.1.8" evidence="9"/>
<evidence type="ECO:0000256" key="5">
    <source>
        <dbReference type="ARBA" id="ARBA00023110"/>
    </source>
</evidence>
<evidence type="ECO:0000256" key="4">
    <source>
        <dbReference type="ARBA" id="ARBA00022490"/>
    </source>
</evidence>
<comment type="catalytic activity">
    <reaction evidence="1 8 9">
        <text>[protein]-peptidylproline (omega=180) = [protein]-peptidylproline (omega=0)</text>
        <dbReference type="Rhea" id="RHEA:16237"/>
        <dbReference type="Rhea" id="RHEA-COMP:10747"/>
        <dbReference type="Rhea" id="RHEA-COMP:10748"/>
        <dbReference type="ChEBI" id="CHEBI:83833"/>
        <dbReference type="ChEBI" id="CHEBI:83834"/>
        <dbReference type="EC" id="5.2.1.8"/>
    </reaction>
</comment>
<keyword evidence="5 8" id="KW-0697">Rotamase</keyword>
<evidence type="ECO:0000256" key="8">
    <source>
        <dbReference type="PROSITE-ProRule" id="PRU00277"/>
    </source>
</evidence>
<dbReference type="AlphaFoldDB" id="A0A832SWQ8"/>
<dbReference type="PANTHER" id="PTHR47861:SF3">
    <property type="entry name" value="FKBP-TYPE PEPTIDYL-PROLYL CIS-TRANS ISOMERASE SLYD"/>
    <property type="match status" value="1"/>
</dbReference>
<keyword evidence="4" id="KW-0963">Cytoplasm</keyword>
<sequence>MIKKGDYVKVDYILEVDGKVIDTSIEEVAKENKIYYPEREYEPIGFIVGNGELIEGFEEAVIGMEVGEEKTVTIPPEKGYGLRDERLIQEIPKEMFADADFEPQEGMLILASGIPAKIIKVTDDTVTLDFNHELAGKELKFTIKVRDVQPAESE</sequence>
<protein>
    <recommendedName>
        <fullName evidence="9">Peptidyl-prolyl cis-trans isomerase</fullName>
        <ecNumber evidence="9">5.2.1.8</ecNumber>
    </recommendedName>
</protein>
<dbReference type="EMBL" id="DUJR01000033">
    <property type="protein sequence ID" value="HII60107.1"/>
    <property type="molecule type" value="Genomic_DNA"/>
</dbReference>
<accession>A0A832SWQ8</accession>
<evidence type="ECO:0000256" key="2">
    <source>
        <dbReference type="ARBA" id="ARBA00004496"/>
    </source>
</evidence>
<dbReference type="GO" id="GO:0042026">
    <property type="term" value="P:protein refolding"/>
    <property type="evidence" value="ECO:0007669"/>
    <property type="project" value="UniProtKB-ARBA"/>
</dbReference>
<dbReference type="InterPro" id="IPR001179">
    <property type="entry name" value="PPIase_FKBP_dom"/>
</dbReference>
<evidence type="ECO:0000256" key="9">
    <source>
        <dbReference type="RuleBase" id="RU003915"/>
    </source>
</evidence>
<dbReference type="InterPro" id="IPR046357">
    <property type="entry name" value="PPIase_dom_sf"/>
</dbReference>
<dbReference type="SUPFAM" id="SSF54534">
    <property type="entry name" value="FKBP-like"/>
    <property type="match status" value="1"/>
</dbReference>
<dbReference type="PROSITE" id="PS50059">
    <property type="entry name" value="FKBP_PPIASE"/>
    <property type="match status" value="1"/>
</dbReference>
<dbReference type="InterPro" id="IPR048261">
    <property type="entry name" value="SlpA/SlyD-like_ins_sf"/>
</dbReference>